<dbReference type="RefSeq" id="WP_077233530.1">
    <property type="nucleotide sequence ID" value="NZ_LR025744.1"/>
</dbReference>
<dbReference type="GeneID" id="71060021"/>
<dbReference type="EMBL" id="LR025744">
    <property type="protein sequence ID" value="VBB17441.1"/>
    <property type="molecule type" value="Genomic_DNA"/>
</dbReference>
<dbReference type="AlphaFoldDB" id="A0AAJ5NM94"/>
<accession>A0AAJ5NM94</accession>
<dbReference type="PANTHER" id="PTHR37816">
    <property type="entry name" value="YALI0E33011P"/>
    <property type="match status" value="1"/>
</dbReference>
<sequence>MSTRNLLGDRILVVGSPGAGKTSLSRQIAKELGHPHIELDDLYWGEDWTPVPLEQWQNMLRSALAGERWIVDGHYGDSLALRLQLADSVVYLDLPTHICLWRVARRAFSRLLGDRLSLPRLVRAHPRPRANHRFLRFARFVVGFRRRERPKLVWLLRGHPRVVRLASPREVQEFEWRLRSC</sequence>
<reference evidence="1 2" key="1">
    <citation type="submission" date="2017-11" db="EMBL/GenBank/DDBJ databases">
        <authorList>
            <person name="Seth-Smith MB H."/>
        </authorList>
    </citation>
    <scope>NUCLEOTIDE SEQUENCE [LARGE SCALE GENOMIC DNA]</scope>
    <source>
        <strain evidence="1">E</strain>
    </source>
</reference>
<evidence type="ECO:0000313" key="2">
    <source>
        <dbReference type="Proteomes" id="UP000268684"/>
    </source>
</evidence>
<proteinExistence type="predicted"/>
<protein>
    <recommendedName>
        <fullName evidence="3">Topology modulation protein</fullName>
    </recommendedName>
</protein>
<organism evidence="1 2">
    <name type="scientific">Burkholderia stabilis</name>
    <dbReference type="NCBI Taxonomy" id="95485"/>
    <lineage>
        <taxon>Bacteria</taxon>
        <taxon>Pseudomonadati</taxon>
        <taxon>Pseudomonadota</taxon>
        <taxon>Betaproteobacteria</taxon>
        <taxon>Burkholderiales</taxon>
        <taxon>Burkholderiaceae</taxon>
        <taxon>Burkholderia</taxon>
        <taxon>Burkholderia cepacia complex</taxon>
    </lineage>
</organism>
<dbReference type="Gene3D" id="3.40.50.300">
    <property type="entry name" value="P-loop containing nucleotide triphosphate hydrolases"/>
    <property type="match status" value="1"/>
</dbReference>
<dbReference type="PANTHER" id="PTHR37816:SF1">
    <property type="entry name" value="TOXIN"/>
    <property type="match status" value="1"/>
</dbReference>
<name>A0AAJ5NM94_9BURK</name>
<dbReference type="SUPFAM" id="SSF52540">
    <property type="entry name" value="P-loop containing nucleoside triphosphate hydrolases"/>
    <property type="match status" value="1"/>
</dbReference>
<dbReference type="InterPro" id="IPR027417">
    <property type="entry name" value="P-loop_NTPase"/>
</dbReference>
<keyword evidence="2" id="KW-1185">Reference proteome</keyword>
<dbReference type="Proteomes" id="UP000268684">
    <property type="component" value="Chromosome III"/>
</dbReference>
<evidence type="ECO:0000313" key="1">
    <source>
        <dbReference type="EMBL" id="VBB17441.1"/>
    </source>
</evidence>
<dbReference type="InterPro" id="IPR052922">
    <property type="entry name" value="Cytidylate_Kinase-2"/>
</dbReference>
<gene>
    <name evidence="1" type="ORF">BSTAB16_7658</name>
</gene>
<evidence type="ECO:0008006" key="3">
    <source>
        <dbReference type="Google" id="ProtNLM"/>
    </source>
</evidence>
<dbReference type="Pfam" id="PF13238">
    <property type="entry name" value="AAA_18"/>
    <property type="match status" value="1"/>
</dbReference>